<comment type="caution">
    <text evidence="6">The sequence shown here is derived from an EMBL/GenBank/DDBJ whole genome shotgun (WGS) entry which is preliminary data.</text>
</comment>
<dbReference type="GO" id="GO:0000122">
    <property type="term" value="P:negative regulation of transcription by RNA polymerase II"/>
    <property type="evidence" value="ECO:0007669"/>
    <property type="project" value="TreeGrafter"/>
</dbReference>
<comment type="subcellular location">
    <subcellularLocation>
        <location evidence="1 4">Nucleus</location>
    </subcellularLocation>
</comment>
<gene>
    <name evidence="6" type="ORF">L195_g027449</name>
</gene>
<dbReference type="SUPFAM" id="SSF47762">
    <property type="entry name" value="PAH2 domain"/>
    <property type="match status" value="1"/>
</dbReference>
<evidence type="ECO:0000256" key="4">
    <source>
        <dbReference type="PROSITE-ProRule" id="PRU00810"/>
    </source>
</evidence>
<evidence type="ECO:0000313" key="6">
    <source>
        <dbReference type="EMBL" id="PNX71569.1"/>
    </source>
</evidence>
<dbReference type="Gramene" id="Tp57577_TGAC_v2_mRNA5716">
    <property type="protein sequence ID" value="Tp57577_TGAC_v2_mRNA5716"/>
    <property type="gene ID" value="Tp57577_TGAC_v2_gene5526"/>
</dbReference>
<dbReference type="OrthoDB" id="1420407at2759"/>
<dbReference type="EMBL" id="ASHM01023496">
    <property type="protein sequence ID" value="PNX71569.1"/>
    <property type="molecule type" value="Genomic_DNA"/>
</dbReference>
<protein>
    <submittedName>
        <fullName evidence="6">Paired amphipathic helix protein SIN3 4-like</fullName>
    </submittedName>
</protein>
<evidence type="ECO:0000256" key="1">
    <source>
        <dbReference type="ARBA" id="ARBA00004123"/>
    </source>
</evidence>
<evidence type="ECO:0000313" key="7">
    <source>
        <dbReference type="Proteomes" id="UP000236291"/>
    </source>
</evidence>
<dbReference type="InterPro" id="IPR039774">
    <property type="entry name" value="Sin3-like"/>
</dbReference>
<feature type="region of interest" description="Disordered" evidence="5">
    <location>
        <begin position="78"/>
        <end position="114"/>
    </location>
</feature>
<dbReference type="GO" id="GO:0000785">
    <property type="term" value="C:chromatin"/>
    <property type="evidence" value="ECO:0007669"/>
    <property type="project" value="TreeGrafter"/>
</dbReference>
<dbReference type="AlphaFoldDB" id="A0A2K3KZ90"/>
<dbReference type="PANTHER" id="PTHR12346">
    <property type="entry name" value="SIN3B-RELATED"/>
    <property type="match status" value="1"/>
</dbReference>
<keyword evidence="2" id="KW-0678">Repressor</keyword>
<evidence type="ECO:0000256" key="2">
    <source>
        <dbReference type="ARBA" id="ARBA00022491"/>
    </source>
</evidence>
<dbReference type="Gene3D" id="1.20.1160.11">
    <property type="entry name" value="Paired amphipathic helix"/>
    <property type="match status" value="1"/>
</dbReference>
<dbReference type="GO" id="GO:0003714">
    <property type="term" value="F:transcription corepressor activity"/>
    <property type="evidence" value="ECO:0007669"/>
    <property type="project" value="InterPro"/>
</dbReference>
<keyword evidence="3 4" id="KW-0539">Nucleus</keyword>
<accession>A0A2K3KZ90</accession>
<dbReference type="Pfam" id="PF02671">
    <property type="entry name" value="PAH"/>
    <property type="match status" value="1"/>
</dbReference>
<dbReference type="InterPro" id="IPR003822">
    <property type="entry name" value="PAH"/>
</dbReference>
<proteinExistence type="predicted"/>
<name>A0A2K3KZ90_TRIPR</name>
<dbReference type="Proteomes" id="UP000236291">
    <property type="component" value="Unassembled WGS sequence"/>
</dbReference>
<reference evidence="6 7" key="1">
    <citation type="journal article" date="2014" name="Am. J. Bot.">
        <title>Genome assembly and annotation for red clover (Trifolium pratense; Fabaceae).</title>
        <authorList>
            <person name="Istvanek J."/>
            <person name="Jaros M."/>
            <person name="Krenek A."/>
            <person name="Repkova J."/>
        </authorList>
    </citation>
    <scope>NUCLEOTIDE SEQUENCE [LARGE SCALE GENOMIC DNA]</scope>
    <source>
        <strain evidence="7">cv. Tatra</strain>
        <tissue evidence="6">Young leaves</tissue>
    </source>
</reference>
<dbReference type="STRING" id="57577.A0A2K3KZ90"/>
<dbReference type="GO" id="GO:0000118">
    <property type="term" value="C:histone deacetylase complex"/>
    <property type="evidence" value="ECO:0007669"/>
    <property type="project" value="TreeGrafter"/>
</dbReference>
<sequence>MKRSRRVDSLICESMSFLVEVKQVFQDKKEKYEEFLKLILDFEAGIIDLEVTREGVMELFKEHNDLISRFNIFLPPGHEIPLPTDDDQQNEDESAIKDDEQQSDEGLALKDDEE</sequence>
<evidence type="ECO:0000256" key="3">
    <source>
        <dbReference type="ARBA" id="ARBA00023242"/>
    </source>
</evidence>
<dbReference type="PROSITE" id="PS51477">
    <property type="entry name" value="PAH"/>
    <property type="match status" value="1"/>
</dbReference>
<dbReference type="PANTHER" id="PTHR12346:SF0">
    <property type="entry name" value="SIN3A, ISOFORM G"/>
    <property type="match status" value="1"/>
</dbReference>
<feature type="compositionally biased region" description="Acidic residues" evidence="5">
    <location>
        <begin position="84"/>
        <end position="93"/>
    </location>
</feature>
<organism evidence="6 7">
    <name type="scientific">Trifolium pratense</name>
    <name type="common">Red clover</name>
    <dbReference type="NCBI Taxonomy" id="57577"/>
    <lineage>
        <taxon>Eukaryota</taxon>
        <taxon>Viridiplantae</taxon>
        <taxon>Streptophyta</taxon>
        <taxon>Embryophyta</taxon>
        <taxon>Tracheophyta</taxon>
        <taxon>Spermatophyta</taxon>
        <taxon>Magnoliopsida</taxon>
        <taxon>eudicotyledons</taxon>
        <taxon>Gunneridae</taxon>
        <taxon>Pentapetalae</taxon>
        <taxon>rosids</taxon>
        <taxon>fabids</taxon>
        <taxon>Fabales</taxon>
        <taxon>Fabaceae</taxon>
        <taxon>Papilionoideae</taxon>
        <taxon>50 kb inversion clade</taxon>
        <taxon>NPAAA clade</taxon>
        <taxon>Hologalegina</taxon>
        <taxon>IRL clade</taxon>
        <taxon>Trifolieae</taxon>
        <taxon>Trifolium</taxon>
    </lineage>
</organism>
<reference evidence="6 7" key="2">
    <citation type="journal article" date="2017" name="Front. Plant Sci.">
        <title>Gene Classification and Mining of Molecular Markers Useful in Red Clover (Trifolium pratense) Breeding.</title>
        <authorList>
            <person name="Istvanek J."/>
            <person name="Dluhosova J."/>
            <person name="Dluhos P."/>
            <person name="Patkova L."/>
            <person name="Nedelnik J."/>
            <person name="Repkova J."/>
        </authorList>
    </citation>
    <scope>NUCLEOTIDE SEQUENCE [LARGE SCALE GENOMIC DNA]</scope>
    <source>
        <strain evidence="7">cv. Tatra</strain>
        <tissue evidence="6">Young leaves</tissue>
    </source>
</reference>
<evidence type="ECO:0000256" key="5">
    <source>
        <dbReference type="SAM" id="MobiDB-lite"/>
    </source>
</evidence>
<dbReference type="InterPro" id="IPR036600">
    <property type="entry name" value="PAH_sf"/>
</dbReference>
<dbReference type="FunFam" id="1.20.1160.11:FF:000001">
    <property type="entry name" value="Paired amphipathic helix protein Sin3"/>
    <property type="match status" value="1"/>
</dbReference>